<evidence type="ECO:0000259" key="2">
    <source>
        <dbReference type="Pfam" id="PF25545"/>
    </source>
</evidence>
<accession>R8BPT0</accession>
<feature type="compositionally biased region" description="Basic and acidic residues" evidence="1">
    <location>
        <begin position="449"/>
        <end position="464"/>
    </location>
</feature>
<name>R8BPT0_PHAM7</name>
<evidence type="ECO:0000313" key="4">
    <source>
        <dbReference type="Proteomes" id="UP000014074"/>
    </source>
</evidence>
<sequence length="476" mass="53469">MDEIPEKHTCSKEEQAPLTSQSRKRQIDSHSDDEPLAKRARLTRKNLALFDKMGKKKAPESSDGSTKTTSTTTSGFADKARGNGILPSCYSKLPTDLEDVRQRHAAPRATVSPTESVYKHFVNRITKADNEATIIVEVSRRLLKEYDDKGYKRTFNQQFTDFPKNVGFNNGLSTPKPNFIEGLEKEEFRPFPIGEHVDGATLYRDNPYSMTLPHIAGEWKGPDGSMREAELQSSYDGAALAYARKQALDVMGKPYLAGHTKITTFTTDGTNFNLFAHYAAESEDGETEYHQYPISSTNLKNSFEEFKKGRRQLRNAQDLAREESYRLKDELKDYWKHRNNLHAIAEAAPLSAPDYEPPALMGTYEGIQPLPVPGLEPPRAYNDEADYKIVEQPCQPTPTAPTRLHKASPSHSSKSSHNSSNDSHKRKASSSQTSTPGSPGHASKHRSYWKKDPKTGDYYHRHSDGSVSWLDDDNGR</sequence>
<evidence type="ECO:0000256" key="1">
    <source>
        <dbReference type="SAM" id="MobiDB-lite"/>
    </source>
</evidence>
<dbReference type="GeneID" id="19323489"/>
<dbReference type="OrthoDB" id="5424149at2759"/>
<feature type="compositionally biased region" description="Low complexity" evidence="1">
    <location>
        <begin position="429"/>
        <end position="440"/>
    </location>
</feature>
<dbReference type="eggNOG" id="ENOG502RS92">
    <property type="taxonomic scope" value="Eukaryota"/>
</dbReference>
<dbReference type="Proteomes" id="UP000014074">
    <property type="component" value="Unassembled WGS sequence"/>
</dbReference>
<dbReference type="RefSeq" id="XP_007913926.1">
    <property type="nucleotide sequence ID" value="XM_007915735.1"/>
</dbReference>
<dbReference type="EMBL" id="KB933008">
    <property type="protein sequence ID" value="EOO01342.1"/>
    <property type="molecule type" value="Genomic_DNA"/>
</dbReference>
<dbReference type="HOGENOM" id="CLU_037975_1_0_1"/>
<feature type="compositionally biased region" description="Basic and acidic residues" evidence="1">
    <location>
        <begin position="25"/>
        <end position="37"/>
    </location>
</feature>
<dbReference type="InterPro" id="IPR057684">
    <property type="entry name" value="DUF7924"/>
</dbReference>
<dbReference type="Pfam" id="PF25545">
    <property type="entry name" value="DUF7924"/>
    <property type="match status" value="1"/>
</dbReference>
<reference evidence="4" key="1">
    <citation type="journal article" date="2013" name="Genome Announc.">
        <title>Draft genome sequence of the ascomycete Phaeoacremonium aleophilum strain UCR-PA7, a causal agent of the esca disease complex in grapevines.</title>
        <authorList>
            <person name="Blanco-Ulate B."/>
            <person name="Rolshausen P."/>
            <person name="Cantu D."/>
        </authorList>
    </citation>
    <scope>NUCLEOTIDE SEQUENCE [LARGE SCALE GENOMIC DNA]</scope>
    <source>
        <strain evidence="4">UCR-PA7</strain>
    </source>
</reference>
<dbReference type="KEGG" id="tmn:UCRPA7_3167"/>
<feature type="compositionally biased region" description="Low complexity" evidence="1">
    <location>
        <begin position="61"/>
        <end position="74"/>
    </location>
</feature>
<keyword evidence="4" id="KW-1185">Reference proteome</keyword>
<feature type="domain" description="DUF7924" evidence="2">
    <location>
        <begin position="128"/>
        <end position="316"/>
    </location>
</feature>
<evidence type="ECO:0000313" key="3">
    <source>
        <dbReference type="EMBL" id="EOO01342.1"/>
    </source>
</evidence>
<protein>
    <recommendedName>
        <fullName evidence="2">DUF7924 domain-containing protein</fullName>
    </recommendedName>
</protein>
<dbReference type="AlphaFoldDB" id="R8BPT0"/>
<organism evidence="3 4">
    <name type="scientific">Phaeoacremonium minimum (strain UCR-PA7)</name>
    <name type="common">Esca disease fungus</name>
    <name type="synonym">Togninia minima</name>
    <dbReference type="NCBI Taxonomy" id="1286976"/>
    <lineage>
        <taxon>Eukaryota</taxon>
        <taxon>Fungi</taxon>
        <taxon>Dikarya</taxon>
        <taxon>Ascomycota</taxon>
        <taxon>Pezizomycotina</taxon>
        <taxon>Sordariomycetes</taxon>
        <taxon>Sordariomycetidae</taxon>
        <taxon>Togniniales</taxon>
        <taxon>Togniniaceae</taxon>
        <taxon>Phaeoacremonium</taxon>
    </lineage>
</organism>
<feature type="region of interest" description="Disordered" evidence="1">
    <location>
        <begin position="393"/>
        <end position="476"/>
    </location>
</feature>
<feature type="compositionally biased region" description="Low complexity" evidence="1">
    <location>
        <begin position="409"/>
        <end position="421"/>
    </location>
</feature>
<feature type="compositionally biased region" description="Basic and acidic residues" evidence="1">
    <location>
        <begin position="1"/>
        <end position="15"/>
    </location>
</feature>
<proteinExistence type="predicted"/>
<feature type="region of interest" description="Disordered" evidence="1">
    <location>
        <begin position="1"/>
        <end position="79"/>
    </location>
</feature>
<gene>
    <name evidence="3" type="ORF">UCRPA7_3167</name>
</gene>